<keyword evidence="4" id="KW-1185">Reference proteome</keyword>
<evidence type="ECO:0000313" key="5">
    <source>
        <dbReference type="Proteomes" id="UP000325313"/>
    </source>
</evidence>
<organism evidence="3 4">
    <name type="scientific">Puccinia graminis f. sp. tritici</name>
    <dbReference type="NCBI Taxonomy" id="56615"/>
    <lineage>
        <taxon>Eukaryota</taxon>
        <taxon>Fungi</taxon>
        <taxon>Dikarya</taxon>
        <taxon>Basidiomycota</taxon>
        <taxon>Pucciniomycotina</taxon>
        <taxon>Pucciniomycetes</taxon>
        <taxon>Pucciniales</taxon>
        <taxon>Pucciniaceae</taxon>
        <taxon>Puccinia</taxon>
    </lineage>
</organism>
<dbReference type="Proteomes" id="UP000324748">
    <property type="component" value="Unassembled WGS sequence"/>
</dbReference>
<reference evidence="4 5" key="1">
    <citation type="submission" date="2019-05" db="EMBL/GenBank/DDBJ databases">
        <title>Emergence of the Ug99 lineage of the wheat stem rust pathogen through somatic hybridization.</title>
        <authorList>
            <person name="Li F."/>
            <person name="Upadhyaya N.M."/>
            <person name="Sperschneider J."/>
            <person name="Matny O."/>
            <person name="Nguyen-Phuc H."/>
            <person name="Mago R."/>
            <person name="Raley C."/>
            <person name="Miller M.E."/>
            <person name="Silverstein K.A.T."/>
            <person name="Henningsen E."/>
            <person name="Hirsch C.D."/>
            <person name="Visser B."/>
            <person name="Pretorius Z.A."/>
            <person name="Steffenson B.J."/>
            <person name="Schwessinger B."/>
            <person name="Dodds P.N."/>
            <person name="Figueroa M."/>
        </authorList>
    </citation>
    <scope>NUCLEOTIDE SEQUENCE [LARGE SCALE GENOMIC DNA]</scope>
    <source>
        <strain evidence="3">21-0</strain>
        <strain evidence="2 5">Ug99</strain>
    </source>
</reference>
<dbReference type="OrthoDB" id="427213at2759"/>
<comment type="caution">
    <text evidence="3">The sequence shown here is derived from an EMBL/GenBank/DDBJ whole genome shotgun (WGS) entry which is preliminary data.</text>
</comment>
<name>A0A5B0PU61_PUCGR</name>
<dbReference type="EMBL" id="VDEP01000505">
    <property type="protein sequence ID" value="KAA1068637.1"/>
    <property type="molecule type" value="Genomic_DNA"/>
</dbReference>
<evidence type="ECO:0000256" key="1">
    <source>
        <dbReference type="SAM" id="MobiDB-lite"/>
    </source>
</evidence>
<evidence type="ECO:0000313" key="3">
    <source>
        <dbReference type="EMBL" id="KAA1104293.1"/>
    </source>
</evidence>
<dbReference type="Proteomes" id="UP000325313">
    <property type="component" value="Unassembled WGS sequence"/>
</dbReference>
<dbReference type="EMBL" id="VSWC01000041">
    <property type="protein sequence ID" value="KAA1104293.1"/>
    <property type="molecule type" value="Genomic_DNA"/>
</dbReference>
<sequence length="126" mass="13764">MTSAFTCQHGTKLFLSQQVIGPYLFPCLKYLPKILITAAIASLVTDLYNWNQKAVTVLGLISISKVRIDLPYWKGVLKKLGKDTLSTAFTLSVASSSQSLSQKVNLSDSTTPSVPAGNLSLWEKRT</sequence>
<proteinExistence type="predicted"/>
<protein>
    <submittedName>
        <fullName evidence="3">Uncharacterized protein</fullName>
    </submittedName>
</protein>
<gene>
    <name evidence="3" type="ORF">PGT21_018368</name>
    <name evidence="2" type="ORF">PGTUg99_034496</name>
</gene>
<evidence type="ECO:0000313" key="2">
    <source>
        <dbReference type="EMBL" id="KAA1068637.1"/>
    </source>
</evidence>
<dbReference type="AlphaFoldDB" id="A0A5B0PU61"/>
<evidence type="ECO:0000313" key="4">
    <source>
        <dbReference type="Proteomes" id="UP000324748"/>
    </source>
</evidence>
<feature type="region of interest" description="Disordered" evidence="1">
    <location>
        <begin position="100"/>
        <end position="126"/>
    </location>
</feature>
<accession>A0A5B0PU61</accession>